<proteinExistence type="predicted"/>
<keyword evidence="2" id="KW-1185">Reference proteome</keyword>
<dbReference type="PATRIC" id="fig|556287.9.peg.138"/>
<evidence type="ECO:0000313" key="1">
    <source>
        <dbReference type="EMBL" id="KJZ82526.1"/>
    </source>
</evidence>
<accession>A0A0F4VM18</accession>
<name>A0A0F4VM18_9HYPH</name>
<evidence type="ECO:0000313" key="2">
    <source>
        <dbReference type="Proteomes" id="UP000033731"/>
    </source>
</evidence>
<dbReference type="Proteomes" id="UP000033731">
    <property type="component" value="Unassembled WGS sequence"/>
</dbReference>
<dbReference type="AlphaFoldDB" id="A0A0F4VM18"/>
<sequence length="148" mass="16413">MVDYVSKGLAIGKFVTNVVSDMSTATSTSKSNRYRASLAEENSRRADILHSERAERLRKEGLLDAGLFQMKAEMSGLSGISADLWIGQRYADTEREVEKAQSTRFSTVQRFLKEQQWLKQNATNSKVSGIVSSGGQGLTLAKDLFKDK</sequence>
<comment type="caution">
    <text evidence="1">The sequence shown here is derived from an EMBL/GenBank/DDBJ whole genome shotgun (WGS) entry which is preliminary data.</text>
</comment>
<organism evidence="1 2">
    <name type="scientific">Candidatus Liberibacter solanacearum</name>
    <dbReference type="NCBI Taxonomy" id="556287"/>
    <lineage>
        <taxon>Bacteria</taxon>
        <taxon>Pseudomonadati</taxon>
        <taxon>Pseudomonadota</taxon>
        <taxon>Alphaproteobacteria</taxon>
        <taxon>Hyphomicrobiales</taxon>
        <taxon>Rhizobiaceae</taxon>
        <taxon>Liberibacter</taxon>
    </lineage>
</organism>
<reference evidence="1 2" key="1">
    <citation type="journal article" date="2015" name="Phytopathology">
        <title>Genomes of Candidatus Liberibacter solanacearum haplotype A from New Zealand and the USA suggest significant genome plasticity in the species.</title>
        <authorList>
            <person name="Thompson S.M."/>
            <person name="Johnson C.P."/>
            <person name="Lu A.Y."/>
            <person name="Frampton R.A."/>
            <person name="Sullivan K.L."/>
            <person name="Fiers M.W."/>
            <person name="Crowhurst R.N."/>
            <person name="Pitman A.R."/>
            <person name="Scott I."/>
            <person name="Gudmestad N.C."/>
            <person name="Smith G.R."/>
        </authorList>
    </citation>
    <scope>NUCLEOTIDE SEQUENCE [LARGE SCALE GENOMIC DNA]</scope>
    <source>
        <strain evidence="1 2">LsoNZ1</strain>
    </source>
</reference>
<dbReference type="RefSeq" id="WP_045960415.1">
    <property type="nucleotide sequence ID" value="NZ_JMTK01000001.1"/>
</dbReference>
<dbReference type="EMBL" id="JMTK01000001">
    <property type="protein sequence ID" value="KJZ82526.1"/>
    <property type="molecule type" value="Genomic_DNA"/>
</dbReference>
<protein>
    <submittedName>
        <fullName evidence="1">Uncharacterized protein</fullName>
    </submittedName>
</protein>
<gene>
    <name evidence="1" type="ORF">DJ66_0133</name>
</gene>